<comment type="subcellular location">
    <subcellularLocation>
        <location evidence="2">Membrane</location>
        <topology evidence="2">Multi-pass membrane protein</topology>
    </subcellularLocation>
</comment>
<gene>
    <name evidence="13" type="ORF">BWX42_04900</name>
</gene>
<dbReference type="EC" id="2.7.13.3" evidence="3"/>
<keyword evidence="7" id="KW-0418">Kinase</keyword>
<keyword evidence="4" id="KW-0597">Phosphoprotein</keyword>
<sequence length="445" mass="51569">MANRKSLGRLLTVYAIIEIIYTLVVLGLCYFVFQILINAHLIYPANYGEQGLALIQEQLQNDSWTPEQLPFYYDYIYKVDGREYMRTIDPSYNDLVQEAEQTGMARAHQDIVTTLKDNQRELILLYKLRPIVASEQLHHWLPNFEWFYIIVSFSIWVVGFVLIVKRSIRILKLEIQKIARVNAHLKEMNLHYSPESSHYREISELLEALDSMSHHLEQALIQQWTVERQQQDLIESVTHDVRTPITLIKGNLELLKESLAIDRHERVEDIEDATERLETYIYRLSQFNHPDEEMLSVVDEIVVAEWLKMVRKLCRSHQRQCTVTRSDRAIDWMVNSDDITTILQNLIVNAVEHSEPRTGITLQLVNTNTTYKIVIQDEGTGFDSAIIAQAQEKYKSSKSDTIGAHGLGLYIVQQLVQKYNGQLHLNNYTTTAGKSGAIVTCEFNK</sequence>
<dbReference type="CDD" id="cd00082">
    <property type="entry name" value="HisKA"/>
    <property type="match status" value="1"/>
</dbReference>
<dbReference type="InterPro" id="IPR036890">
    <property type="entry name" value="HATPase_C_sf"/>
</dbReference>
<name>A0A1S8KNB0_9LACT</name>
<dbReference type="InterPro" id="IPR003661">
    <property type="entry name" value="HisK_dim/P_dom"/>
</dbReference>
<dbReference type="Pfam" id="PF00512">
    <property type="entry name" value="HisKA"/>
    <property type="match status" value="1"/>
</dbReference>
<keyword evidence="6 11" id="KW-0812">Transmembrane</keyword>
<evidence type="ECO:0000256" key="3">
    <source>
        <dbReference type="ARBA" id="ARBA00012438"/>
    </source>
</evidence>
<dbReference type="Gene3D" id="3.30.565.10">
    <property type="entry name" value="Histidine kinase-like ATPase, C-terminal domain"/>
    <property type="match status" value="1"/>
</dbReference>
<feature type="transmembrane region" description="Helical" evidence="11">
    <location>
        <begin position="146"/>
        <end position="164"/>
    </location>
</feature>
<dbReference type="SMART" id="SM00388">
    <property type="entry name" value="HisKA"/>
    <property type="match status" value="1"/>
</dbReference>
<dbReference type="SUPFAM" id="SSF55874">
    <property type="entry name" value="ATPase domain of HSP90 chaperone/DNA topoisomerase II/histidine kinase"/>
    <property type="match status" value="1"/>
</dbReference>
<comment type="catalytic activity">
    <reaction evidence="1">
        <text>ATP + protein L-histidine = ADP + protein N-phospho-L-histidine.</text>
        <dbReference type="EC" id="2.7.13.3"/>
    </reaction>
</comment>
<evidence type="ECO:0000256" key="7">
    <source>
        <dbReference type="ARBA" id="ARBA00022777"/>
    </source>
</evidence>
<dbReference type="SMART" id="SM00387">
    <property type="entry name" value="HATPase_c"/>
    <property type="match status" value="1"/>
</dbReference>
<evidence type="ECO:0000259" key="12">
    <source>
        <dbReference type="PROSITE" id="PS50109"/>
    </source>
</evidence>
<dbReference type="Gene3D" id="1.10.287.130">
    <property type="match status" value="1"/>
</dbReference>
<dbReference type="Pfam" id="PF02518">
    <property type="entry name" value="HATPase_c"/>
    <property type="match status" value="1"/>
</dbReference>
<dbReference type="SUPFAM" id="SSF47384">
    <property type="entry name" value="Homodimeric domain of signal transducing histidine kinase"/>
    <property type="match status" value="1"/>
</dbReference>
<organism evidence="13 14">
    <name type="scientific">Dolosigranulum pigrum</name>
    <dbReference type="NCBI Taxonomy" id="29394"/>
    <lineage>
        <taxon>Bacteria</taxon>
        <taxon>Bacillati</taxon>
        <taxon>Bacillota</taxon>
        <taxon>Bacilli</taxon>
        <taxon>Lactobacillales</taxon>
        <taxon>Carnobacteriaceae</taxon>
        <taxon>Dolosigranulum</taxon>
    </lineage>
</organism>
<protein>
    <recommendedName>
        <fullName evidence="3">histidine kinase</fullName>
        <ecNumber evidence="3">2.7.13.3</ecNumber>
    </recommendedName>
</protein>
<dbReference type="InterPro" id="IPR005467">
    <property type="entry name" value="His_kinase_dom"/>
</dbReference>
<dbReference type="PANTHER" id="PTHR45528:SF8">
    <property type="entry name" value="HISTIDINE KINASE"/>
    <property type="match status" value="1"/>
</dbReference>
<evidence type="ECO:0000256" key="11">
    <source>
        <dbReference type="SAM" id="Phobius"/>
    </source>
</evidence>
<dbReference type="PANTHER" id="PTHR45528">
    <property type="entry name" value="SENSOR HISTIDINE KINASE CPXA"/>
    <property type="match status" value="1"/>
</dbReference>
<keyword evidence="10 11" id="KW-0472">Membrane</keyword>
<dbReference type="InterPro" id="IPR036097">
    <property type="entry name" value="HisK_dim/P_sf"/>
</dbReference>
<evidence type="ECO:0000256" key="6">
    <source>
        <dbReference type="ARBA" id="ARBA00022692"/>
    </source>
</evidence>
<dbReference type="PROSITE" id="PS50109">
    <property type="entry name" value="HIS_KIN"/>
    <property type="match status" value="1"/>
</dbReference>
<evidence type="ECO:0000313" key="14">
    <source>
        <dbReference type="Proteomes" id="UP000190409"/>
    </source>
</evidence>
<evidence type="ECO:0000256" key="8">
    <source>
        <dbReference type="ARBA" id="ARBA00022989"/>
    </source>
</evidence>
<keyword evidence="8 11" id="KW-1133">Transmembrane helix</keyword>
<evidence type="ECO:0000256" key="5">
    <source>
        <dbReference type="ARBA" id="ARBA00022679"/>
    </source>
</evidence>
<dbReference type="GO" id="GO:0005886">
    <property type="term" value="C:plasma membrane"/>
    <property type="evidence" value="ECO:0007669"/>
    <property type="project" value="TreeGrafter"/>
</dbReference>
<evidence type="ECO:0000313" key="13">
    <source>
        <dbReference type="EMBL" id="OOL81172.1"/>
    </source>
</evidence>
<evidence type="ECO:0000256" key="1">
    <source>
        <dbReference type="ARBA" id="ARBA00000085"/>
    </source>
</evidence>
<dbReference type="Proteomes" id="UP000190409">
    <property type="component" value="Unassembled WGS sequence"/>
</dbReference>
<reference evidence="13 14" key="1">
    <citation type="submission" date="2017-01" db="EMBL/GenBank/DDBJ databases">
        <title>Complete Genome Sequence of Dolosigranulum pigrum isolated from a Patient with interstitial lung disease.</title>
        <authorList>
            <person name="Mukhopadhyay R."/>
            <person name="Joaquin J."/>
            <person name="Hogue R."/>
            <person name="Fitzgerald S."/>
            <person name="Jospin G."/>
            <person name="Eisen J.A."/>
            <person name="Chaturvedi V."/>
        </authorList>
    </citation>
    <scope>NUCLEOTIDE SEQUENCE [LARGE SCALE GENOMIC DNA]</scope>
    <source>
        <strain evidence="13 14">15S00348</strain>
    </source>
</reference>
<feature type="transmembrane region" description="Helical" evidence="11">
    <location>
        <begin position="12"/>
        <end position="37"/>
    </location>
</feature>
<dbReference type="EMBL" id="MUYF01000003">
    <property type="protein sequence ID" value="OOL81172.1"/>
    <property type="molecule type" value="Genomic_DNA"/>
</dbReference>
<dbReference type="InterPro" id="IPR003594">
    <property type="entry name" value="HATPase_dom"/>
</dbReference>
<feature type="domain" description="Histidine kinase" evidence="12">
    <location>
        <begin position="236"/>
        <end position="445"/>
    </location>
</feature>
<comment type="caution">
    <text evidence="13">The sequence shown here is derived from an EMBL/GenBank/DDBJ whole genome shotgun (WGS) entry which is preliminary data.</text>
</comment>
<evidence type="ECO:0000256" key="9">
    <source>
        <dbReference type="ARBA" id="ARBA00023012"/>
    </source>
</evidence>
<dbReference type="InterPro" id="IPR050398">
    <property type="entry name" value="HssS/ArlS-like"/>
</dbReference>
<keyword evidence="9" id="KW-0902">Two-component regulatory system</keyword>
<accession>A0A1S8KNB0</accession>
<evidence type="ECO:0000256" key="4">
    <source>
        <dbReference type="ARBA" id="ARBA00022553"/>
    </source>
</evidence>
<evidence type="ECO:0000256" key="10">
    <source>
        <dbReference type="ARBA" id="ARBA00023136"/>
    </source>
</evidence>
<evidence type="ECO:0000256" key="2">
    <source>
        <dbReference type="ARBA" id="ARBA00004141"/>
    </source>
</evidence>
<dbReference type="AlphaFoldDB" id="A0A1S8KNB0"/>
<keyword evidence="5" id="KW-0808">Transferase</keyword>
<dbReference type="GO" id="GO:0000155">
    <property type="term" value="F:phosphorelay sensor kinase activity"/>
    <property type="evidence" value="ECO:0007669"/>
    <property type="project" value="InterPro"/>
</dbReference>
<proteinExistence type="predicted"/>